<organism evidence="3">
    <name type="scientific">uncultured marine thaumarchaeote KM3_57_D03</name>
    <dbReference type="NCBI Taxonomy" id="1456206"/>
    <lineage>
        <taxon>Archaea</taxon>
        <taxon>Nitrososphaerota</taxon>
        <taxon>environmental samples</taxon>
    </lineage>
</organism>
<dbReference type="AlphaFoldDB" id="A0A075HC35"/>
<protein>
    <recommendedName>
        <fullName evidence="2">CdvA-like coiled-coil domain-containing protein</fullName>
    </recommendedName>
</protein>
<evidence type="ECO:0000256" key="1">
    <source>
        <dbReference type="SAM" id="MobiDB-lite"/>
    </source>
</evidence>
<feature type="domain" description="CdvA-like coiled-coil" evidence="2">
    <location>
        <begin position="84"/>
        <end position="205"/>
    </location>
</feature>
<dbReference type="EMBL" id="KF900954">
    <property type="protein sequence ID" value="AIF12765.1"/>
    <property type="molecule type" value="Genomic_DNA"/>
</dbReference>
<evidence type="ECO:0000313" key="3">
    <source>
        <dbReference type="EMBL" id="AIF12765.1"/>
    </source>
</evidence>
<evidence type="ECO:0000259" key="2">
    <source>
        <dbReference type="Pfam" id="PF18822"/>
    </source>
</evidence>
<name>A0A075HC35_9ARCH</name>
<feature type="compositionally biased region" description="Polar residues" evidence="1">
    <location>
        <begin position="268"/>
        <end position="284"/>
    </location>
</feature>
<accession>A0A075HC35</accession>
<dbReference type="Pfam" id="PF18822">
    <property type="entry name" value="CdvA"/>
    <property type="match status" value="1"/>
</dbReference>
<feature type="region of interest" description="Disordered" evidence="1">
    <location>
        <begin position="219"/>
        <end position="284"/>
    </location>
</feature>
<reference evidence="3" key="1">
    <citation type="journal article" date="2014" name="Genome Biol. Evol.">
        <title>Pangenome evidence for extensive interdomain horizontal transfer affecting lineage core and shell genes in uncultured planktonic thaumarchaeota and euryarchaeota.</title>
        <authorList>
            <person name="Deschamps P."/>
            <person name="Zivanovic Y."/>
            <person name="Moreira D."/>
            <person name="Rodriguez-Valera F."/>
            <person name="Lopez-Garcia P."/>
        </authorList>
    </citation>
    <scope>NUCLEOTIDE SEQUENCE</scope>
</reference>
<dbReference type="InterPro" id="IPR041461">
    <property type="entry name" value="CdvA_CC"/>
</dbReference>
<feature type="compositionally biased region" description="Polar residues" evidence="1">
    <location>
        <begin position="219"/>
        <end position="235"/>
    </location>
</feature>
<proteinExistence type="predicted"/>
<sequence>MAKDDLVIIGKPVRDMYGTDMGKILGTFTDIDGSIQTVGVDCGSEGIKQIPFAQLVSQGEVVIYIPNWRLEAQKVLREKGLTLRRLKALMAIVSENDEMKSDAELIHETYKSKLMDLDNTEAKIKTQLLTRLDELDNQVKVVKIILFDARVQFKSEEISDLTFESIQKHCNNILERLSHEKNEVKNVQGRLDDLSVECIEVIKTPKEVIEESAVSYLGSSGHTITEPNHNEQTIPGTIDSEPENTLPEPPVGNMESSTQESTKDSNDSKYQSESNPDWLSRMQA</sequence>